<comment type="caution">
    <text evidence="11">The sequence shown here is derived from an EMBL/GenBank/DDBJ whole genome shotgun (WGS) entry which is preliminary data.</text>
</comment>
<evidence type="ECO:0000313" key="12">
    <source>
        <dbReference type="Proteomes" id="UP000076967"/>
    </source>
</evidence>
<dbReference type="PROSITE" id="PS00041">
    <property type="entry name" value="HTH_ARAC_FAMILY_1"/>
    <property type="match status" value="1"/>
</dbReference>
<protein>
    <recommendedName>
        <fullName evidence="13">AraC family transcriptional regulator</fullName>
    </recommendedName>
</protein>
<keyword evidence="12" id="KW-1185">Reference proteome</keyword>
<keyword evidence="4" id="KW-0732">Signal</keyword>
<dbReference type="Pfam" id="PF12833">
    <property type="entry name" value="HTH_18"/>
    <property type="match status" value="1"/>
</dbReference>
<evidence type="ECO:0000256" key="2">
    <source>
        <dbReference type="ARBA" id="ARBA00008814"/>
    </source>
</evidence>
<dbReference type="InterPro" id="IPR002491">
    <property type="entry name" value="ABC_transptr_periplasmic_BD"/>
</dbReference>
<evidence type="ECO:0000256" key="8">
    <source>
        <dbReference type="SAM" id="MobiDB-lite"/>
    </source>
</evidence>
<evidence type="ECO:0000256" key="3">
    <source>
        <dbReference type="ARBA" id="ARBA00022448"/>
    </source>
</evidence>
<dbReference type="PROSITE" id="PS01124">
    <property type="entry name" value="HTH_ARAC_FAMILY_2"/>
    <property type="match status" value="1"/>
</dbReference>
<dbReference type="InterPro" id="IPR020449">
    <property type="entry name" value="Tscrpt_reg_AraC-type_HTH"/>
</dbReference>
<dbReference type="GO" id="GO:0003700">
    <property type="term" value="F:DNA-binding transcription factor activity"/>
    <property type="evidence" value="ECO:0007669"/>
    <property type="project" value="InterPro"/>
</dbReference>
<keyword evidence="3" id="KW-0813">Transport</keyword>
<evidence type="ECO:0000313" key="11">
    <source>
        <dbReference type="EMBL" id="OAB36047.1"/>
    </source>
</evidence>
<keyword evidence="7" id="KW-0804">Transcription</keyword>
<gene>
    <name evidence="11" type="ORF">PGLA_21770</name>
</gene>
<comment type="subcellular location">
    <subcellularLocation>
        <location evidence="1">Cell envelope</location>
    </subcellularLocation>
</comment>
<reference evidence="11 12" key="1">
    <citation type="submission" date="2016-03" db="EMBL/GenBank/DDBJ databases">
        <title>Draft genome sequence of Paenibacillus glacialis DSM 22343.</title>
        <authorList>
            <person name="Shin S.-K."/>
            <person name="Yi H."/>
        </authorList>
    </citation>
    <scope>NUCLEOTIDE SEQUENCE [LARGE SCALE GENOMIC DNA]</scope>
    <source>
        <strain evidence="11 12">DSM 22343</strain>
    </source>
</reference>
<keyword evidence="6" id="KW-0238">DNA-binding</keyword>
<dbReference type="InterPro" id="IPR009057">
    <property type="entry name" value="Homeodomain-like_sf"/>
</dbReference>
<dbReference type="PANTHER" id="PTHR30532">
    <property type="entry name" value="IRON III DICITRATE-BINDING PERIPLASMIC PROTEIN"/>
    <property type="match status" value="1"/>
</dbReference>
<dbReference type="InterPro" id="IPR051313">
    <property type="entry name" value="Bact_iron-sidero_bind"/>
</dbReference>
<dbReference type="InterPro" id="IPR018062">
    <property type="entry name" value="HTH_AraC-typ_CS"/>
</dbReference>
<dbReference type="AlphaFoldDB" id="A0A168FBH1"/>
<evidence type="ECO:0000256" key="5">
    <source>
        <dbReference type="ARBA" id="ARBA00023015"/>
    </source>
</evidence>
<dbReference type="GO" id="GO:1901678">
    <property type="term" value="P:iron coordination entity transport"/>
    <property type="evidence" value="ECO:0007669"/>
    <property type="project" value="UniProtKB-ARBA"/>
</dbReference>
<dbReference type="STRING" id="494026.PGLA_21770"/>
<dbReference type="SUPFAM" id="SSF53807">
    <property type="entry name" value="Helical backbone' metal receptor"/>
    <property type="match status" value="1"/>
</dbReference>
<evidence type="ECO:0000259" key="10">
    <source>
        <dbReference type="PROSITE" id="PS50983"/>
    </source>
</evidence>
<dbReference type="EMBL" id="LVJH01000058">
    <property type="protein sequence ID" value="OAB36047.1"/>
    <property type="molecule type" value="Genomic_DNA"/>
</dbReference>
<dbReference type="SUPFAM" id="SSF46689">
    <property type="entry name" value="Homeodomain-like"/>
    <property type="match status" value="2"/>
</dbReference>
<feature type="domain" description="Fe/B12 periplasmic-binding" evidence="10">
    <location>
        <begin position="390"/>
        <end position="643"/>
    </location>
</feature>
<name>A0A168FBH1_9BACL</name>
<dbReference type="RefSeq" id="WP_068537036.1">
    <property type="nucleotide sequence ID" value="NZ_LVJH01000058.1"/>
</dbReference>
<dbReference type="Pfam" id="PF01497">
    <property type="entry name" value="Peripla_BP_2"/>
    <property type="match status" value="1"/>
</dbReference>
<organism evidence="11 12">
    <name type="scientific">Paenibacillus glacialis</name>
    <dbReference type="NCBI Taxonomy" id="494026"/>
    <lineage>
        <taxon>Bacteria</taxon>
        <taxon>Bacillati</taxon>
        <taxon>Bacillota</taxon>
        <taxon>Bacilli</taxon>
        <taxon>Bacillales</taxon>
        <taxon>Paenibacillaceae</taxon>
        <taxon>Paenibacillus</taxon>
    </lineage>
</organism>
<dbReference type="InterPro" id="IPR018060">
    <property type="entry name" value="HTH_AraC"/>
</dbReference>
<dbReference type="PROSITE" id="PS50983">
    <property type="entry name" value="FE_B12_PBP"/>
    <property type="match status" value="1"/>
</dbReference>
<feature type="domain" description="HTH araC/xylS-type" evidence="9">
    <location>
        <begin position="176"/>
        <end position="274"/>
    </location>
</feature>
<dbReference type="PANTHER" id="PTHR30532:SF26">
    <property type="entry name" value="IRON(3+)-HYDROXAMATE-BINDING PROTEIN FHUD"/>
    <property type="match status" value="1"/>
</dbReference>
<dbReference type="GO" id="GO:0043565">
    <property type="term" value="F:sequence-specific DNA binding"/>
    <property type="evidence" value="ECO:0007669"/>
    <property type="project" value="InterPro"/>
</dbReference>
<dbReference type="Gene3D" id="1.10.10.60">
    <property type="entry name" value="Homeodomain-like"/>
    <property type="match status" value="2"/>
</dbReference>
<evidence type="ECO:0008006" key="13">
    <source>
        <dbReference type="Google" id="ProtNLM"/>
    </source>
</evidence>
<evidence type="ECO:0000256" key="4">
    <source>
        <dbReference type="ARBA" id="ARBA00022729"/>
    </source>
</evidence>
<evidence type="ECO:0000259" key="9">
    <source>
        <dbReference type="PROSITE" id="PS01124"/>
    </source>
</evidence>
<dbReference type="PRINTS" id="PR00032">
    <property type="entry name" value="HTHARAC"/>
</dbReference>
<dbReference type="OrthoDB" id="2652069at2"/>
<dbReference type="Proteomes" id="UP000076967">
    <property type="component" value="Unassembled WGS sequence"/>
</dbReference>
<dbReference type="SMART" id="SM00342">
    <property type="entry name" value="HTH_ARAC"/>
    <property type="match status" value="1"/>
</dbReference>
<accession>A0A168FBH1</accession>
<feature type="region of interest" description="Disordered" evidence="8">
    <location>
        <begin position="351"/>
        <end position="370"/>
    </location>
</feature>
<evidence type="ECO:0000256" key="7">
    <source>
        <dbReference type="ARBA" id="ARBA00023163"/>
    </source>
</evidence>
<comment type="similarity">
    <text evidence="2">Belongs to the bacterial solute-binding protein 8 family.</text>
</comment>
<evidence type="ECO:0000256" key="1">
    <source>
        <dbReference type="ARBA" id="ARBA00004196"/>
    </source>
</evidence>
<evidence type="ECO:0000256" key="6">
    <source>
        <dbReference type="ARBA" id="ARBA00023125"/>
    </source>
</evidence>
<dbReference type="Gene3D" id="3.40.50.1980">
    <property type="entry name" value="Nitrogenase molybdenum iron protein domain"/>
    <property type="match status" value="2"/>
</dbReference>
<keyword evidence="5" id="KW-0805">Transcription regulation</keyword>
<sequence length="643" mass="72814">MNIDDHIQLWNQAIVKVLDVRHNVLERGERLHRYILPASTFVYTVRGRGRLWLDGEAYYADRFHVLHVGKGACLEAEAETVLEYYLILYKAVLPPNCLYEFQMLIESDNPFEQTFSFAPHDALELLEFTQRMHRHWNHTNGLDKLQVRGFFYQFVHRLLRQIQLSPEENSQHSLTEQVISFLSEHYQESKSIESLSLQLNYSPQYLSRKFKEKTGLSPIEYVIRLRLEKAQCLLLTTDASLQEIARNVGYPDLFYFNRLFKKYMGIAPGKFRNNHLVRQGQGSNHTKKGLKNSIVNVSSQLYIINGNEYHYQHRKEGDFTMNKGSKSVILSTLWLCLALMLNACAAGSGAPLSTSPKSSTGTETASVSPSETKTVSTLFGDVNIPLAPKRVAAVDYLGTVIALGIEPIGSNDLLLQSPYLEGHLEGVEAVGESFEKLLTMAPDLIITHTRKPEIYEKYSQIAPTVSVASNTFNSVHEEVTYFGKVLGKESEAAEWLSQYENHIAANKAKVQEVVPKDATFSVFQEYDGQVFVFGAKSGRGGRNIYQALGLKAPASLPAEVMTNTYTEISLEKLPEYAGDYFVLTTESSLEELQADPIWGSLKAIREGRVYLWNEKRSWYRDPIALLAQTQDLANWINGILQQK</sequence>
<proteinExistence type="inferred from homology"/>
<dbReference type="GO" id="GO:0030288">
    <property type="term" value="C:outer membrane-bounded periplasmic space"/>
    <property type="evidence" value="ECO:0007669"/>
    <property type="project" value="TreeGrafter"/>
</dbReference>